<feature type="transmembrane region" description="Helical" evidence="3">
    <location>
        <begin position="134"/>
        <end position="157"/>
    </location>
</feature>
<evidence type="ECO:0000256" key="3">
    <source>
        <dbReference type="SAM" id="Phobius"/>
    </source>
</evidence>
<dbReference type="GO" id="GO:0052621">
    <property type="term" value="F:diguanylate cyclase activity"/>
    <property type="evidence" value="ECO:0007669"/>
    <property type="project" value="UniProtKB-EC"/>
</dbReference>
<dbReference type="SUPFAM" id="SSF55073">
    <property type="entry name" value="Nucleotide cyclase"/>
    <property type="match status" value="1"/>
</dbReference>
<dbReference type="InterPro" id="IPR050469">
    <property type="entry name" value="Diguanylate_Cyclase"/>
</dbReference>
<protein>
    <recommendedName>
        <fullName evidence="1">diguanylate cyclase</fullName>
        <ecNumber evidence="1">2.7.7.65</ecNumber>
    </recommendedName>
</protein>
<dbReference type="PANTHER" id="PTHR45138">
    <property type="entry name" value="REGULATORY COMPONENTS OF SENSORY TRANSDUCTION SYSTEM"/>
    <property type="match status" value="1"/>
</dbReference>
<evidence type="ECO:0000259" key="4">
    <source>
        <dbReference type="PROSITE" id="PS50887"/>
    </source>
</evidence>
<gene>
    <name evidence="5" type="ORF">ACBP88_12290</name>
</gene>
<evidence type="ECO:0000256" key="1">
    <source>
        <dbReference type="ARBA" id="ARBA00012528"/>
    </source>
</evidence>
<dbReference type="InterPro" id="IPR043128">
    <property type="entry name" value="Rev_trsase/Diguanyl_cyclase"/>
</dbReference>
<dbReference type="RefSeq" id="WP_370892989.1">
    <property type="nucleotide sequence ID" value="NZ_JBGJLR010000014.1"/>
</dbReference>
<evidence type="ECO:0000313" key="6">
    <source>
        <dbReference type="Proteomes" id="UP001567350"/>
    </source>
</evidence>
<dbReference type="NCBIfam" id="TIGR00254">
    <property type="entry name" value="GGDEF"/>
    <property type="match status" value="1"/>
</dbReference>
<dbReference type="Pfam" id="PF05230">
    <property type="entry name" value="MASE2"/>
    <property type="match status" value="1"/>
</dbReference>
<comment type="catalytic activity">
    <reaction evidence="2">
        <text>2 GTP = 3',3'-c-di-GMP + 2 diphosphate</text>
        <dbReference type="Rhea" id="RHEA:24898"/>
        <dbReference type="ChEBI" id="CHEBI:33019"/>
        <dbReference type="ChEBI" id="CHEBI:37565"/>
        <dbReference type="ChEBI" id="CHEBI:58805"/>
        <dbReference type="EC" id="2.7.7.65"/>
    </reaction>
</comment>
<proteinExistence type="predicted"/>
<feature type="transmembrane region" description="Helical" evidence="3">
    <location>
        <begin position="106"/>
        <end position="128"/>
    </location>
</feature>
<dbReference type="PANTHER" id="PTHR45138:SF9">
    <property type="entry name" value="DIGUANYLATE CYCLASE DGCM-RELATED"/>
    <property type="match status" value="1"/>
</dbReference>
<keyword evidence="3" id="KW-0812">Transmembrane</keyword>
<dbReference type="Proteomes" id="UP001567350">
    <property type="component" value="Unassembled WGS sequence"/>
</dbReference>
<evidence type="ECO:0000256" key="2">
    <source>
        <dbReference type="ARBA" id="ARBA00034247"/>
    </source>
</evidence>
<keyword evidence="5" id="KW-0548">Nucleotidyltransferase</keyword>
<dbReference type="Pfam" id="PF00990">
    <property type="entry name" value="GGDEF"/>
    <property type="match status" value="1"/>
</dbReference>
<keyword evidence="6" id="KW-1185">Reference proteome</keyword>
<reference evidence="5 6" key="1">
    <citation type="submission" date="2024-08" db="EMBL/GenBank/DDBJ databases">
        <authorList>
            <person name="Feng Z."/>
            <person name="Ronholm J."/>
        </authorList>
    </citation>
    <scope>NUCLEOTIDE SEQUENCE [LARGE SCALE GENOMIC DNA]</scope>
    <source>
        <strain evidence="5 6">4-AB0-8</strain>
    </source>
</reference>
<accession>A0ABV4IEH5</accession>
<dbReference type="CDD" id="cd01949">
    <property type="entry name" value="GGDEF"/>
    <property type="match status" value="1"/>
</dbReference>
<dbReference type="EMBL" id="JBGJLR010000014">
    <property type="protein sequence ID" value="MEZ2740212.1"/>
    <property type="molecule type" value="Genomic_DNA"/>
</dbReference>
<keyword evidence="5" id="KW-0808">Transferase</keyword>
<name>A0ABV4IEH5_9BURK</name>
<keyword evidence="3" id="KW-1133">Transmembrane helix</keyword>
<dbReference type="Gene3D" id="3.30.70.270">
    <property type="match status" value="1"/>
</dbReference>
<comment type="caution">
    <text evidence="5">The sequence shown here is derived from an EMBL/GenBank/DDBJ whole genome shotgun (WGS) entry which is preliminary data.</text>
</comment>
<dbReference type="EC" id="2.7.7.65" evidence="1"/>
<evidence type="ECO:0000313" key="5">
    <source>
        <dbReference type="EMBL" id="MEZ2740212.1"/>
    </source>
</evidence>
<dbReference type="InterPro" id="IPR007894">
    <property type="entry name" value="MASE2"/>
</dbReference>
<dbReference type="PROSITE" id="PS50887">
    <property type="entry name" value="GGDEF"/>
    <property type="match status" value="1"/>
</dbReference>
<feature type="transmembrane region" description="Helical" evidence="3">
    <location>
        <begin position="72"/>
        <end position="99"/>
    </location>
</feature>
<organism evidence="5 6">
    <name type="scientific">Comamonas jiangduensis</name>
    <dbReference type="NCBI Taxonomy" id="1194168"/>
    <lineage>
        <taxon>Bacteria</taxon>
        <taxon>Pseudomonadati</taxon>
        <taxon>Pseudomonadota</taxon>
        <taxon>Betaproteobacteria</taxon>
        <taxon>Burkholderiales</taxon>
        <taxon>Comamonadaceae</taxon>
        <taxon>Comamonas</taxon>
    </lineage>
</organism>
<dbReference type="InterPro" id="IPR029787">
    <property type="entry name" value="Nucleotide_cyclase"/>
</dbReference>
<feature type="domain" description="GGDEF" evidence="4">
    <location>
        <begin position="217"/>
        <end position="350"/>
    </location>
</feature>
<dbReference type="SMART" id="SM00267">
    <property type="entry name" value="GGDEF"/>
    <property type="match status" value="1"/>
</dbReference>
<dbReference type="InterPro" id="IPR000160">
    <property type="entry name" value="GGDEF_dom"/>
</dbReference>
<keyword evidence="3" id="KW-0472">Membrane</keyword>
<sequence>MNWKNRSICFALLGLTVGFHLHARHASDLAWALLVLQFFIGPQLQYVHGCLAANPRRAEVRNMLLDGFGFGFGAWAAGLGFPLWISFAMFIATSVNLIAFASWKGWASALVAMGLGVIAVACVQPLSFQPDTGMWATGLCMFTLMLFLTVFAQDAFLRASKLYQQRAQTRQQLTEIQALKDLLAEQATRDPLTGLFNRRMLDQKLPQLMQQCATRGTSLAVMLLDMDRFKEVNDTYGHAAGDHLLLALSHHLMQYNRSQDMVFRYGGDEFLVLFPDTALEVAQDRAQQLCEAFAHLPRRLEQQTLHGTLSCGLASFPAHGQDVQTLLQHTDEALYQAKATGRNKVVVYGAQAIHTDSIVEPSAAQA</sequence>